<name>A0A1T4VTC6_9FIRM</name>
<dbReference type="Proteomes" id="UP000190814">
    <property type="component" value="Unassembled WGS sequence"/>
</dbReference>
<dbReference type="PANTHER" id="PTHR36834">
    <property type="entry name" value="MEMBRANE PROTEIN-RELATED"/>
    <property type="match status" value="1"/>
</dbReference>
<proteinExistence type="predicted"/>
<keyword evidence="4" id="KW-1185">Reference proteome</keyword>
<dbReference type="InterPro" id="IPR006976">
    <property type="entry name" value="VanZ-like"/>
</dbReference>
<accession>A0A1T4VTC6</accession>
<evidence type="ECO:0000313" key="4">
    <source>
        <dbReference type="Proteomes" id="UP000190814"/>
    </source>
</evidence>
<dbReference type="Pfam" id="PF04892">
    <property type="entry name" value="VanZ"/>
    <property type="match status" value="1"/>
</dbReference>
<evidence type="ECO:0000256" key="1">
    <source>
        <dbReference type="SAM" id="Phobius"/>
    </source>
</evidence>
<evidence type="ECO:0000259" key="2">
    <source>
        <dbReference type="Pfam" id="PF04892"/>
    </source>
</evidence>
<feature type="transmembrane region" description="Helical" evidence="1">
    <location>
        <begin position="160"/>
        <end position="181"/>
    </location>
</feature>
<organism evidence="3 4">
    <name type="scientific">Eubacterium uniforme</name>
    <dbReference type="NCBI Taxonomy" id="39495"/>
    <lineage>
        <taxon>Bacteria</taxon>
        <taxon>Bacillati</taxon>
        <taxon>Bacillota</taxon>
        <taxon>Clostridia</taxon>
        <taxon>Eubacteriales</taxon>
        <taxon>Eubacteriaceae</taxon>
        <taxon>Eubacterium</taxon>
    </lineage>
</organism>
<keyword evidence="1" id="KW-1133">Transmembrane helix</keyword>
<sequence>MIEFDFLGLIICTFSIFVYFIVLWKKNNVIDNIVSIVFIVYIICLVGVVFFPIPFQKSVIEIHKNYGYGKNYNIIPFKSIIEILRDDRSFVIMRQLGGNLILLFPLGIYIPIAIKNKKIINYCIIFVCTSIAIEIMQFMIGKMIGYNYRVVDVDDVILNTIGAFAGIIICKLIVLPIYNYLVNVIENKNTSVEEA</sequence>
<reference evidence="3 4" key="1">
    <citation type="submission" date="2017-02" db="EMBL/GenBank/DDBJ databases">
        <authorList>
            <person name="Peterson S.W."/>
        </authorList>
    </citation>
    <scope>NUCLEOTIDE SEQUENCE [LARGE SCALE GENOMIC DNA]</scope>
    <source>
        <strain evidence="3 4">ATCC 35992</strain>
    </source>
</reference>
<feature type="domain" description="VanZ-like" evidence="2">
    <location>
        <begin position="38"/>
        <end position="173"/>
    </location>
</feature>
<dbReference type="EMBL" id="FUXZ01000009">
    <property type="protein sequence ID" value="SKA68088.1"/>
    <property type="molecule type" value="Genomic_DNA"/>
</dbReference>
<dbReference type="OrthoDB" id="9805025at2"/>
<protein>
    <submittedName>
        <fullName evidence="3">Glycopeptide antibiotics resistance protein</fullName>
    </submittedName>
</protein>
<feature type="transmembrane region" description="Helical" evidence="1">
    <location>
        <begin position="119"/>
        <end position="140"/>
    </location>
</feature>
<evidence type="ECO:0000313" key="3">
    <source>
        <dbReference type="EMBL" id="SKA68088.1"/>
    </source>
</evidence>
<dbReference type="InterPro" id="IPR053150">
    <property type="entry name" value="Teicoplanin_resist-assoc"/>
</dbReference>
<feature type="transmembrane region" description="Helical" evidence="1">
    <location>
        <begin position="92"/>
        <end position="112"/>
    </location>
</feature>
<dbReference type="AlphaFoldDB" id="A0A1T4VTC6"/>
<gene>
    <name evidence="3" type="ORF">SAMN02745111_01529</name>
</gene>
<keyword evidence="1" id="KW-0472">Membrane</keyword>
<feature type="transmembrane region" description="Helical" evidence="1">
    <location>
        <begin position="6"/>
        <end position="24"/>
    </location>
</feature>
<keyword evidence="1" id="KW-0812">Transmembrane</keyword>
<dbReference type="STRING" id="39495.SAMN02745111_01529"/>
<feature type="transmembrane region" description="Helical" evidence="1">
    <location>
        <begin position="36"/>
        <end position="55"/>
    </location>
</feature>
<dbReference type="PANTHER" id="PTHR36834:SF1">
    <property type="entry name" value="INTEGRAL MEMBRANE PROTEIN"/>
    <property type="match status" value="1"/>
</dbReference>
<dbReference type="RefSeq" id="WP_078766394.1">
    <property type="nucleotide sequence ID" value="NZ_FUXZ01000009.1"/>
</dbReference>